<gene>
    <name evidence="1" type="ORF">V5O48_016990</name>
</gene>
<protein>
    <recommendedName>
        <fullName evidence="3">F-box domain-containing protein</fullName>
    </recommendedName>
</protein>
<sequence length="247" mass="27982">MSFLPPELLCVVLDFVARVDGGYCKTIKSCALVSRIWCTYSRPYIFRNLEISVSKKETETWVERCRESPHLIPLIYHLTLACVKKENEDCSDWQADVAEELGRQMAHVRSLTLSNLTYERRIQDLEPHTLFVKHLGSAVGGLHSIQLNYIHFEKPDQLFRYLGSIPGRQSNLSIKIAGTYNLDEGAYEDSGLVAYKADAWQQPGYTLDHLVLYTTELRTDVLSWLLSPAVDLSALQDLVIAPSFISG</sequence>
<proteinExistence type="predicted"/>
<organism evidence="1 2">
    <name type="scientific">Marasmius crinis-equi</name>
    <dbReference type="NCBI Taxonomy" id="585013"/>
    <lineage>
        <taxon>Eukaryota</taxon>
        <taxon>Fungi</taxon>
        <taxon>Dikarya</taxon>
        <taxon>Basidiomycota</taxon>
        <taxon>Agaricomycotina</taxon>
        <taxon>Agaricomycetes</taxon>
        <taxon>Agaricomycetidae</taxon>
        <taxon>Agaricales</taxon>
        <taxon>Marasmiineae</taxon>
        <taxon>Marasmiaceae</taxon>
        <taxon>Marasmius</taxon>
    </lineage>
</organism>
<comment type="caution">
    <text evidence="1">The sequence shown here is derived from an EMBL/GenBank/DDBJ whole genome shotgun (WGS) entry which is preliminary data.</text>
</comment>
<evidence type="ECO:0008006" key="3">
    <source>
        <dbReference type="Google" id="ProtNLM"/>
    </source>
</evidence>
<evidence type="ECO:0000313" key="1">
    <source>
        <dbReference type="EMBL" id="KAL0565040.1"/>
    </source>
</evidence>
<accession>A0ABR3EQ84</accession>
<reference evidence="1 2" key="1">
    <citation type="submission" date="2024-02" db="EMBL/GenBank/DDBJ databases">
        <title>A draft genome for the cacao thread blight pathogen Marasmius crinis-equi.</title>
        <authorList>
            <person name="Cohen S.P."/>
            <person name="Baruah I.K."/>
            <person name="Amoako-Attah I."/>
            <person name="Bukari Y."/>
            <person name="Meinhardt L.W."/>
            <person name="Bailey B.A."/>
        </authorList>
    </citation>
    <scope>NUCLEOTIDE SEQUENCE [LARGE SCALE GENOMIC DNA]</scope>
    <source>
        <strain evidence="1 2">GH-76</strain>
    </source>
</reference>
<dbReference type="Proteomes" id="UP001465976">
    <property type="component" value="Unassembled WGS sequence"/>
</dbReference>
<name>A0ABR3EQ84_9AGAR</name>
<keyword evidence="2" id="KW-1185">Reference proteome</keyword>
<evidence type="ECO:0000313" key="2">
    <source>
        <dbReference type="Proteomes" id="UP001465976"/>
    </source>
</evidence>
<dbReference type="EMBL" id="JBAHYK010002450">
    <property type="protein sequence ID" value="KAL0565040.1"/>
    <property type="molecule type" value="Genomic_DNA"/>
</dbReference>
<feature type="non-terminal residue" evidence="1">
    <location>
        <position position="247"/>
    </location>
</feature>